<evidence type="ECO:0000256" key="1">
    <source>
        <dbReference type="ARBA" id="ARBA00002987"/>
    </source>
</evidence>
<gene>
    <name evidence="7" type="ORF">EG68_07626</name>
</gene>
<accession>A0A8S9Y8Q0</accession>
<dbReference type="Pfam" id="PF00261">
    <property type="entry name" value="Tropomyosin"/>
    <property type="match status" value="2"/>
</dbReference>
<evidence type="ECO:0000313" key="8">
    <source>
        <dbReference type="Proteomes" id="UP000822476"/>
    </source>
</evidence>
<feature type="region of interest" description="Disordered" evidence="6">
    <location>
        <begin position="1"/>
        <end position="82"/>
    </location>
</feature>
<evidence type="ECO:0000256" key="5">
    <source>
        <dbReference type="SAM" id="Coils"/>
    </source>
</evidence>
<dbReference type="PANTHER" id="PTHR19269">
    <property type="entry name" value="TROPOMYOSIN"/>
    <property type="match status" value="1"/>
</dbReference>
<dbReference type="InterPro" id="IPR000533">
    <property type="entry name" value="Tropomyosin"/>
</dbReference>
<feature type="compositionally biased region" description="Basic and acidic residues" evidence="6">
    <location>
        <begin position="67"/>
        <end position="80"/>
    </location>
</feature>
<comment type="function">
    <text evidence="1">Tropomyosin, in association with the troponin complex, plays a central role in the calcium dependent regulation of muscle contraction.</text>
</comment>
<sequence>MEHIKKKMLAMKLDKENAIDEADQQEAKVREKELEMQTKDEEMAEISKRIQQLETDKDTAQTQFEETNQKLDETEKRATEAEAEVASLQKRIRQLEDELESTETRLQEATAKLEEASKAADESDRGRKVLENRTIADEERINQLEEQLKESTFMAEDADRKYDEAARKLTITEVELERAESRLEAAESRDGLAPSLVSLHFTYVLSVNLVLPESKITELEEELRIVGNNVKSLEISEQEAAQREEAYEENIRDLTERLKAAEDRAQESERLVNTLQADADRLEDELVAEKEKYKALSEELDSTYAELTGN</sequence>
<evidence type="ECO:0000256" key="2">
    <source>
        <dbReference type="ARBA" id="ARBA00009036"/>
    </source>
</evidence>
<dbReference type="OrthoDB" id="128924at2759"/>
<dbReference type="SUPFAM" id="SSF57997">
    <property type="entry name" value="Tropomyosin"/>
    <property type="match status" value="2"/>
</dbReference>
<name>A0A8S9Y8Q0_9TREM</name>
<keyword evidence="3" id="KW-0677">Repeat</keyword>
<dbReference type="Proteomes" id="UP000822476">
    <property type="component" value="Unassembled WGS sequence"/>
</dbReference>
<dbReference type="Gene3D" id="1.20.5.340">
    <property type="match status" value="1"/>
</dbReference>
<comment type="caution">
    <text evidence="7">The sequence shown here is derived from an EMBL/GenBank/DDBJ whole genome shotgun (WGS) entry which is preliminary data.</text>
</comment>
<keyword evidence="8" id="KW-1185">Reference proteome</keyword>
<comment type="similarity">
    <text evidence="2">Belongs to the tropomyosin family.</text>
</comment>
<evidence type="ECO:0000256" key="4">
    <source>
        <dbReference type="ARBA" id="ARBA00023054"/>
    </source>
</evidence>
<dbReference type="Gene3D" id="1.20.5.170">
    <property type="match status" value="2"/>
</dbReference>
<evidence type="ECO:0000313" key="7">
    <source>
        <dbReference type="EMBL" id="KAF7232002.1"/>
    </source>
</evidence>
<evidence type="ECO:0000256" key="6">
    <source>
        <dbReference type="SAM" id="MobiDB-lite"/>
    </source>
</evidence>
<dbReference type="PRINTS" id="PR00194">
    <property type="entry name" value="TROPOMYOSIN"/>
</dbReference>
<feature type="coiled-coil region" evidence="5">
    <location>
        <begin position="216"/>
        <end position="306"/>
    </location>
</feature>
<feature type="compositionally biased region" description="Basic and acidic residues" evidence="6">
    <location>
        <begin position="25"/>
        <end position="48"/>
    </location>
</feature>
<keyword evidence="4 5" id="KW-0175">Coiled coil</keyword>
<proteinExistence type="inferred from homology"/>
<evidence type="ECO:0008006" key="9">
    <source>
        <dbReference type="Google" id="ProtNLM"/>
    </source>
</evidence>
<organism evidence="7 8">
    <name type="scientific">Paragonimus skrjabini miyazakii</name>
    <dbReference type="NCBI Taxonomy" id="59628"/>
    <lineage>
        <taxon>Eukaryota</taxon>
        <taxon>Metazoa</taxon>
        <taxon>Spiralia</taxon>
        <taxon>Lophotrochozoa</taxon>
        <taxon>Platyhelminthes</taxon>
        <taxon>Trematoda</taxon>
        <taxon>Digenea</taxon>
        <taxon>Plagiorchiida</taxon>
        <taxon>Troglotremata</taxon>
        <taxon>Troglotrematidae</taxon>
        <taxon>Paragonimus</taxon>
    </lineage>
</organism>
<protein>
    <recommendedName>
        <fullName evidence="9">Tropomyosin</fullName>
    </recommendedName>
</protein>
<dbReference type="AlphaFoldDB" id="A0A8S9Y8Q0"/>
<dbReference type="EMBL" id="JTDE01022154">
    <property type="protein sequence ID" value="KAF7232002.1"/>
    <property type="molecule type" value="Genomic_DNA"/>
</dbReference>
<feature type="compositionally biased region" description="Basic and acidic residues" evidence="6">
    <location>
        <begin position="102"/>
        <end position="131"/>
    </location>
</feature>
<reference evidence="7" key="1">
    <citation type="submission" date="2019-07" db="EMBL/GenBank/DDBJ databases">
        <title>Annotation for the trematode Paragonimus miyazaki's.</title>
        <authorList>
            <person name="Choi Y.-J."/>
        </authorList>
    </citation>
    <scope>NUCLEOTIDE SEQUENCE</scope>
    <source>
        <strain evidence="7">Japan</strain>
    </source>
</reference>
<evidence type="ECO:0000256" key="3">
    <source>
        <dbReference type="ARBA" id="ARBA00022737"/>
    </source>
</evidence>
<dbReference type="FunFam" id="1.20.5.340:FF:000001">
    <property type="entry name" value="Tropomyosin alpha-1 chain isoform 2"/>
    <property type="match status" value="1"/>
</dbReference>
<dbReference type="FunFam" id="1.20.5.170:FF:000001">
    <property type="entry name" value="Tropomyosin alpha-1 chain isoform 1"/>
    <property type="match status" value="1"/>
</dbReference>
<feature type="region of interest" description="Disordered" evidence="6">
    <location>
        <begin position="97"/>
        <end position="131"/>
    </location>
</feature>